<dbReference type="EMBL" id="CP014859">
    <property type="protein sequence ID" value="AOS64806.1"/>
    <property type="molecule type" value="Genomic_DNA"/>
</dbReference>
<dbReference type="CDD" id="cd09641">
    <property type="entry name" value="Cas3''_I"/>
    <property type="match status" value="1"/>
</dbReference>
<evidence type="ECO:0000256" key="9">
    <source>
        <dbReference type="ARBA" id="ARBA00023118"/>
    </source>
</evidence>
<evidence type="ECO:0000256" key="10">
    <source>
        <dbReference type="SAM" id="MobiDB-lite"/>
    </source>
</evidence>
<keyword evidence="13" id="KW-1185">Reference proteome</keyword>
<evidence type="ECO:0000256" key="8">
    <source>
        <dbReference type="ARBA" id="ARBA00022840"/>
    </source>
</evidence>
<dbReference type="InterPro" id="IPR006483">
    <property type="entry name" value="CRISPR-assoc_Cas3_HD"/>
</dbReference>
<evidence type="ECO:0000256" key="7">
    <source>
        <dbReference type="ARBA" id="ARBA00022806"/>
    </source>
</evidence>
<keyword evidence="8" id="KW-0067">ATP-binding</keyword>
<protein>
    <submittedName>
        <fullName evidence="12">CRISPR-associated helicase Cas3/CRISPR-associated endonuclease Cas3-HD</fullName>
    </submittedName>
</protein>
<dbReference type="GO" id="GO:0016787">
    <property type="term" value="F:hydrolase activity"/>
    <property type="evidence" value="ECO:0007669"/>
    <property type="project" value="UniProtKB-KW"/>
</dbReference>
<name>A0AAC9HTU9_9PSEU</name>
<dbReference type="PROSITE" id="PS51643">
    <property type="entry name" value="HD_CAS3"/>
    <property type="match status" value="1"/>
</dbReference>
<comment type="similarity">
    <text evidence="2">In the central section; belongs to the CRISPR-associated helicase Cas3 family.</text>
</comment>
<dbReference type="InterPro" id="IPR050547">
    <property type="entry name" value="DEAD_box_RNA_helicases"/>
</dbReference>
<accession>A0AAC9HTU9</accession>
<dbReference type="KEGG" id="ahm:TL08_20075"/>
<dbReference type="GO" id="GO:0003724">
    <property type="term" value="F:RNA helicase activity"/>
    <property type="evidence" value="ECO:0007669"/>
    <property type="project" value="TreeGrafter"/>
</dbReference>
<dbReference type="Gene3D" id="1.10.3210.30">
    <property type="match status" value="1"/>
</dbReference>
<dbReference type="InterPro" id="IPR027417">
    <property type="entry name" value="P-loop_NTPase"/>
</dbReference>
<feature type="region of interest" description="Disordered" evidence="10">
    <location>
        <begin position="853"/>
        <end position="883"/>
    </location>
</feature>
<evidence type="ECO:0000259" key="11">
    <source>
        <dbReference type="PROSITE" id="PS51643"/>
    </source>
</evidence>
<keyword evidence="5" id="KW-0547">Nucleotide-binding</keyword>
<dbReference type="GO" id="GO:0003723">
    <property type="term" value="F:RNA binding"/>
    <property type="evidence" value="ECO:0007669"/>
    <property type="project" value="TreeGrafter"/>
</dbReference>
<evidence type="ECO:0000256" key="2">
    <source>
        <dbReference type="ARBA" id="ARBA00009046"/>
    </source>
</evidence>
<feature type="region of interest" description="Disordered" evidence="10">
    <location>
        <begin position="1"/>
        <end position="26"/>
    </location>
</feature>
<dbReference type="GO" id="GO:0046872">
    <property type="term" value="F:metal ion binding"/>
    <property type="evidence" value="ECO:0007669"/>
    <property type="project" value="UniProtKB-KW"/>
</dbReference>
<keyword evidence="4" id="KW-0479">Metal-binding</keyword>
<keyword evidence="6" id="KW-0378">Hydrolase</keyword>
<comment type="similarity">
    <text evidence="1">In the N-terminal section; belongs to the CRISPR-associated nuclease Cas3-HD family.</text>
</comment>
<reference evidence="13" key="1">
    <citation type="submission" date="2016-03" db="EMBL/GenBank/DDBJ databases">
        <title>Complete genome sequence of the type strain Actinoalloteichus hymeniacidonis DSM 45092.</title>
        <authorList>
            <person name="Schaffert L."/>
            <person name="Albersmeier A."/>
            <person name="Winkler A."/>
            <person name="Kalinowski J."/>
            <person name="Zotchev S."/>
            <person name="Ruckert C."/>
        </authorList>
    </citation>
    <scope>NUCLEOTIDE SEQUENCE [LARGE SCALE GENOMIC DNA]</scope>
    <source>
        <strain evidence="13">HPA177(T) (DSM 45092(T))</strain>
    </source>
</reference>
<feature type="domain" description="HD Cas3-type" evidence="11">
    <location>
        <begin position="41"/>
        <end position="254"/>
    </location>
</feature>
<dbReference type="InterPro" id="IPR054712">
    <property type="entry name" value="Cas3-like_dom"/>
</dbReference>
<dbReference type="CDD" id="cd17930">
    <property type="entry name" value="DEXHc_cas3"/>
    <property type="match status" value="1"/>
</dbReference>
<keyword evidence="12" id="KW-0255">Endonuclease</keyword>
<organism evidence="12 13">
    <name type="scientific">Actinoalloteichus hymeniacidonis</name>
    <dbReference type="NCBI Taxonomy" id="340345"/>
    <lineage>
        <taxon>Bacteria</taxon>
        <taxon>Bacillati</taxon>
        <taxon>Actinomycetota</taxon>
        <taxon>Actinomycetes</taxon>
        <taxon>Pseudonocardiales</taxon>
        <taxon>Pseudonocardiaceae</taxon>
        <taxon>Actinoalloteichus</taxon>
    </lineage>
</organism>
<dbReference type="Pfam" id="PF18019">
    <property type="entry name" value="Cas3_HD"/>
    <property type="match status" value="1"/>
</dbReference>
<dbReference type="GO" id="GO:0004519">
    <property type="term" value="F:endonuclease activity"/>
    <property type="evidence" value="ECO:0007669"/>
    <property type="project" value="UniProtKB-KW"/>
</dbReference>
<keyword evidence="7" id="KW-0347">Helicase</keyword>
<dbReference type="PANTHER" id="PTHR47963:SF9">
    <property type="entry name" value="CRISPR-ASSOCIATED ENDONUCLEASE_HELICASE CAS3"/>
    <property type="match status" value="1"/>
</dbReference>
<dbReference type="AlphaFoldDB" id="A0AAC9HTU9"/>
<dbReference type="GO" id="GO:0005524">
    <property type="term" value="F:ATP binding"/>
    <property type="evidence" value="ECO:0007669"/>
    <property type="project" value="UniProtKB-KW"/>
</dbReference>
<dbReference type="GO" id="GO:0051607">
    <property type="term" value="P:defense response to virus"/>
    <property type="evidence" value="ECO:0007669"/>
    <property type="project" value="UniProtKB-KW"/>
</dbReference>
<dbReference type="Pfam" id="PF22590">
    <property type="entry name" value="Cas3-like_C_2"/>
    <property type="match status" value="1"/>
</dbReference>
<proteinExistence type="inferred from homology"/>
<evidence type="ECO:0000256" key="4">
    <source>
        <dbReference type="ARBA" id="ARBA00022723"/>
    </source>
</evidence>
<dbReference type="InterPro" id="IPR038257">
    <property type="entry name" value="CRISPR-assoc_Cas3_HD_sf"/>
</dbReference>
<evidence type="ECO:0000313" key="13">
    <source>
        <dbReference type="Proteomes" id="UP000095210"/>
    </source>
</evidence>
<gene>
    <name evidence="12" type="ORF">TL08_20075</name>
</gene>
<dbReference type="Gene3D" id="3.40.50.300">
    <property type="entry name" value="P-loop containing nucleotide triphosphate hydrolases"/>
    <property type="match status" value="2"/>
</dbReference>
<evidence type="ECO:0000256" key="6">
    <source>
        <dbReference type="ARBA" id="ARBA00022801"/>
    </source>
</evidence>
<keyword evidence="3" id="KW-0540">Nuclease</keyword>
<feature type="compositionally biased region" description="Basic and acidic residues" evidence="10">
    <location>
        <begin position="873"/>
        <end position="883"/>
    </location>
</feature>
<evidence type="ECO:0000256" key="1">
    <source>
        <dbReference type="ARBA" id="ARBA00006847"/>
    </source>
</evidence>
<dbReference type="InterPro" id="IPR006474">
    <property type="entry name" value="Helicase_Cas3_CRISPR-ass_core"/>
</dbReference>
<dbReference type="PANTHER" id="PTHR47963">
    <property type="entry name" value="DEAD-BOX ATP-DEPENDENT RNA HELICASE 47, MITOCHONDRIAL"/>
    <property type="match status" value="1"/>
</dbReference>
<dbReference type="Proteomes" id="UP000095210">
    <property type="component" value="Chromosome"/>
</dbReference>
<evidence type="ECO:0000313" key="12">
    <source>
        <dbReference type="EMBL" id="AOS64806.1"/>
    </source>
</evidence>
<dbReference type="SUPFAM" id="SSF52540">
    <property type="entry name" value="P-loop containing nucleoside triphosphate hydrolases"/>
    <property type="match status" value="1"/>
</dbReference>
<dbReference type="NCBIfam" id="TIGR01587">
    <property type="entry name" value="cas3_core"/>
    <property type="match status" value="1"/>
</dbReference>
<dbReference type="NCBIfam" id="TIGR01596">
    <property type="entry name" value="cas3_HD"/>
    <property type="match status" value="1"/>
</dbReference>
<sequence>MSVGGFSFHPVTEQPPDFPPKGRTAADGDREQLWLWAKAGKGSVPHPLICHALDTAAVAYQLYPVLLGSAIRMELTVAFGEFEGIGDAEENARRWVAVLCGLHDLGKASPAFQALRYDLIEKLYKTEQSRLQTLKRVRPTDGPRVDAPHGWITHLHLDRLLRLAKASPSILATVAPGLAGHHGVIPDAARRSETAGYPRDHGGKVWEQIADQLVDRLVELCGLSHWQLRPWSQAYLGLAGAIGLTGLASVSDWIASNSRNFPWAGVDFELVEYAPKTAALAHQAIHAMRWTKWTPPEDTRFSTLFPGTEDAPTPPRPVQVAAERMLADVTEPGLLIVEAPTGEGKTKLGFQAAARLVSALGLAGLYQGMPTRATGDQAFEEFDDFAAGYQADLRVRLLHGAADQHPRIKERNPPTKKGEAKRLDPEAIVDVGPDHPEEDITEVREWFAGKRGIIVPVGIGTVDQMLMGMIRARHSFVRLTGLSNKVLILDEVHGYDIYMSTLIDCLIEWAGRLGIPMILMSATLPSGRKSELIRAWRAGRLGRPVTEVPLVSTAQVYPELTWADAAGVRTWSDLPTDPGASRVSQRNGNRIIEVDLNPLAGDDADQRAEWLLDQVDLAPSARPIGIAVVHNLVRRVGTTAAALRRAIKRRGGKRRYDIDLITITGRMSVAERGRANQAVKDSFGRGVSRSRPTIVIGTQVLEQGLDVSFDLMVSDLAPIDCLVQRAGRVLRHEDRGAAPLTVRLVITGPTWKGERLEFPRYTVGIYPALLLLRTWLLLRALPTTDSGPEAATGDGVRLIRCPEDLRGLVDRLYAEDFDLPVPAGWAKDWAKAKVALDKRFDDDYRARSFRIPTPSDGKVFQRLTNDPTRANRTRKEGRPDDHR</sequence>
<evidence type="ECO:0000256" key="5">
    <source>
        <dbReference type="ARBA" id="ARBA00022741"/>
    </source>
</evidence>
<evidence type="ECO:0000256" key="3">
    <source>
        <dbReference type="ARBA" id="ARBA00022722"/>
    </source>
</evidence>
<keyword evidence="9" id="KW-0051">Antiviral defense</keyword>